<evidence type="ECO:0000313" key="3">
    <source>
        <dbReference type="EMBL" id="HDI82949.1"/>
    </source>
</evidence>
<dbReference type="Proteomes" id="UP000885847">
    <property type="component" value="Unassembled WGS sequence"/>
</dbReference>
<dbReference type="EMBL" id="DQWE01000194">
    <property type="protein sequence ID" value="HDI82949.1"/>
    <property type="molecule type" value="Genomic_DNA"/>
</dbReference>
<dbReference type="Pfam" id="PF04028">
    <property type="entry name" value="DUF374"/>
    <property type="match status" value="1"/>
</dbReference>
<protein>
    <submittedName>
        <fullName evidence="3">DUF374 domain-containing protein</fullName>
    </submittedName>
</protein>
<dbReference type="AlphaFoldDB" id="A0A7C0VBM4"/>
<proteinExistence type="predicted"/>
<comment type="caution">
    <text evidence="3">The sequence shown here is derived from an EMBL/GenBank/DDBJ whole genome shotgun (WGS) entry which is preliminary data.</text>
</comment>
<evidence type="ECO:0000259" key="2">
    <source>
        <dbReference type="Pfam" id="PF04028"/>
    </source>
</evidence>
<sequence>MKKGCTGELSLKSLIEFSLYLVFYFIILLLGSTWRVRVYGWKERGRPSVFAFWHSKILLLYFIFQQRGICILVSKSRDGDIAHRLLRLAGFRTVRGSSSKGGTAGILLLKKHLNMGIDVGITPDGPKGPPGVAKDGVFFLDRFGKLYGLNVNVNKFWRLSTWDGMIIPKPFASIEIHVIPLSRENIPEALGEV</sequence>
<reference evidence="3" key="1">
    <citation type="journal article" date="2020" name="mSystems">
        <title>Genome- and Community-Level Interaction Insights into Carbon Utilization and Element Cycling Functions of Hydrothermarchaeota in Hydrothermal Sediment.</title>
        <authorList>
            <person name="Zhou Z."/>
            <person name="Liu Y."/>
            <person name="Xu W."/>
            <person name="Pan J."/>
            <person name="Luo Z.H."/>
            <person name="Li M."/>
        </authorList>
    </citation>
    <scope>NUCLEOTIDE SEQUENCE [LARGE SCALE GENOMIC DNA]</scope>
    <source>
        <strain evidence="3">HyVt-102</strain>
    </source>
</reference>
<keyword evidence="1" id="KW-0812">Transmembrane</keyword>
<gene>
    <name evidence="3" type="ORF">ENF18_04055</name>
</gene>
<name>A0A7C0VBM4_UNCW3</name>
<feature type="domain" description="DUF374" evidence="2">
    <location>
        <begin position="64"/>
        <end position="129"/>
    </location>
</feature>
<dbReference type="InterPro" id="IPR007172">
    <property type="entry name" value="DUF374"/>
</dbReference>
<evidence type="ECO:0000256" key="1">
    <source>
        <dbReference type="SAM" id="Phobius"/>
    </source>
</evidence>
<feature type="transmembrane region" description="Helical" evidence="1">
    <location>
        <begin position="17"/>
        <end position="36"/>
    </location>
</feature>
<organism evidence="3">
    <name type="scientific">candidate division WOR-3 bacterium</name>
    <dbReference type="NCBI Taxonomy" id="2052148"/>
    <lineage>
        <taxon>Bacteria</taxon>
        <taxon>Bacteria division WOR-3</taxon>
    </lineage>
</organism>
<keyword evidence="1" id="KW-1133">Transmembrane helix</keyword>
<accession>A0A7C0VBM4</accession>
<keyword evidence="1" id="KW-0472">Membrane</keyword>